<feature type="transmembrane region" description="Helical" evidence="2">
    <location>
        <begin position="485"/>
        <end position="508"/>
    </location>
</feature>
<accession>A0A316TZV3</accession>
<dbReference type="Proteomes" id="UP000245942">
    <property type="component" value="Unassembled WGS sequence"/>
</dbReference>
<dbReference type="AlphaFoldDB" id="A0A316TZV3"/>
<evidence type="ECO:0000313" key="3">
    <source>
        <dbReference type="EMBL" id="PWN18158.1"/>
    </source>
</evidence>
<dbReference type="RefSeq" id="XP_025345318.1">
    <property type="nucleotide sequence ID" value="XM_025491228.1"/>
</dbReference>
<keyword evidence="2" id="KW-1133">Transmembrane helix</keyword>
<keyword evidence="2" id="KW-0812">Transmembrane</keyword>
<name>A0A316TZV3_9BASI</name>
<sequence length="540" mass="60688">MTSTAEVPLPAEAAMGPDNHGTATPLRLPVELLEVIIPLACGVSPSATPHHVDAKAAARIARVSKQLYRYALPLLYTCVTLAKPSQVLLFARTIVKKPKLAKMTKTVWIGPNTDTLLSPFWWPLNTERTAMRSSLTDPDKLPKGVASGKWWPVPALRESGDNGSAERSAEAAVARLIKAVWRKMGATMTKPNRCNRCSSYGRHRSCYYEEEEWRLKAFEVQRLLDQYLQEWRQRQNAALWSNEESVEDPAVPKAAGEEDWPDPKTWFSGVAWDDIIFGRGPSDLFDHPRLYNRSGVGKFSEGAKEYKFAFSKEGWKRYIDVAEYYTLDSIDNLRSQTTPTGLLEITIFEVLEAAKIILIKLPQLSALALTGYVRAVLSGSLPAGPQGTLKLLSLGPLAQPPRRPLAEHQQPLQSVEVMHVQNDCLSSREIELLDTLLPKLKKIRWNFWAPPDCTTEAEPLERPECAPLIRRPGSNDPSEFLQMQGIMLTSTLITLLYETIVVWAFNLVQKQWNEEVEKMLRNDTQLFPGLVFPDNDTSGR</sequence>
<evidence type="ECO:0000256" key="1">
    <source>
        <dbReference type="SAM" id="MobiDB-lite"/>
    </source>
</evidence>
<gene>
    <name evidence="3" type="ORF">BCV69DRAFT_279145</name>
</gene>
<dbReference type="OrthoDB" id="3365395at2759"/>
<organism evidence="3 4">
    <name type="scientific">Pseudomicrostroma glucosiphilum</name>
    <dbReference type="NCBI Taxonomy" id="1684307"/>
    <lineage>
        <taxon>Eukaryota</taxon>
        <taxon>Fungi</taxon>
        <taxon>Dikarya</taxon>
        <taxon>Basidiomycota</taxon>
        <taxon>Ustilaginomycotina</taxon>
        <taxon>Exobasidiomycetes</taxon>
        <taxon>Microstromatales</taxon>
        <taxon>Microstromatales incertae sedis</taxon>
        <taxon>Pseudomicrostroma</taxon>
    </lineage>
</organism>
<dbReference type="GeneID" id="37012962"/>
<feature type="region of interest" description="Disordered" evidence="1">
    <location>
        <begin position="1"/>
        <end position="20"/>
    </location>
</feature>
<keyword evidence="4" id="KW-1185">Reference proteome</keyword>
<protein>
    <submittedName>
        <fullName evidence="3">Uncharacterized protein</fullName>
    </submittedName>
</protein>
<proteinExistence type="predicted"/>
<reference evidence="3 4" key="1">
    <citation type="journal article" date="2018" name="Mol. Biol. Evol.">
        <title>Broad Genomic Sampling Reveals a Smut Pathogenic Ancestry of the Fungal Clade Ustilaginomycotina.</title>
        <authorList>
            <person name="Kijpornyongpan T."/>
            <person name="Mondo S.J."/>
            <person name="Barry K."/>
            <person name="Sandor L."/>
            <person name="Lee J."/>
            <person name="Lipzen A."/>
            <person name="Pangilinan J."/>
            <person name="LaButti K."/>
            <person name="Hainaut M."/>
            <person name="Henrissat B."/>
            <person name="Grigoriev I.V."/>
            <person name="Spatafora J.W."/>
            <person name="Aime M.C."/>
        </authorList>
    </citation>
    <scope>NUCLEOTIDE SEQUENCE [LARGE SCALE GENOMIC DNA]</scope>
    <source>
        <strain evidence="3 4">MCA 4718</strain>
    </source>
</reference>
<evidence type="ECO:0000256" key="2">
    <source>
        <dbReference type="SAM" id="Phobius"/>
    </source>
</evidence>
<keyword evidence="2" id="KW-0472">Membrane</keyword>
<evidence type="ECO:0000313" key="4">
    <source>
        <dbReference type="Proteomes" id="UP000245942"/>
    </source>
</evidence>
<dbReference type="EMBL" id="KZ819338">
    <property type="protein sequence ID" value="PWN18158.1"/>
    <property type="molecule type" value="Genomic_DNA"/>
</dbReference>